<dbReference type="Proteomes" id="UP000822688">
    <property type="component" value="Chromosome 2"/>
</dbReference>
<sequence length="97" mass="9292">MSSPASLSASAATLVSSEATLAASAATFVASVATLVASPAALASAAAAAHAAFLAGLPLISTLARLCLTFSVRALGFTTGVLRSRALVAASSTVVDV</sequence>
<evidence type="ECO:0000313" key="3">
    <source>
        <dbReference type="Proteomes" id="UP000822688"/>
    </source>
</evidence>
<proteinExistence type="predicted"/>
<comment type="caution">
    <text evidence="2">The sequence shown here is derived from an EMBL/GenBank/DDBJ whole genome shotgun (WGS) entry which is preliminary data.</text>
</comment>
<organism evidence="2 3">
    <name type="scientific">Ceratodon purpureus</name>
    <name type="common">Fire moss</name>
    <name type="synonym">Dicranum purpureum</name>
    <dbReference type="NCBI Taxonomy" id="3225"/>
    <lineage>
        <taxon>Eukaryota</taxon>
        <taxon>Viridiplantae</taxon>
        <taxon>Streptophyta</taxon>
        <taxon>Embryophyta</taxon>
        <taxon>Bryophyta</taxon>
        <taxon>Bryophytina</taxon>
        <taxon>Bryopsida</taxon>
        <taxon>Dicranidae</taxon>
        <taxon>Pseudoditrichales</taxon>
        <taxon>Ditrichaceae</taxon>
        <taxon>Ceratodon</taxon>
    </lineage>
</organism>
<accession>A0A8T0IST5</accession>
<dbReference type="AlphaFoldDB" id="A0A8T0IST5"/>
<keyword evidence="1" id="KW-0812">Transmembrane</keyword>
<reference evidence="2" key="1">
    <citation type="submission" date="2020-06" db="EMBL/GenBank/DDBJ databases">
        <title>WGS assembly of Ceratodon purpureus strain R40.</title>
        <authorList>
            <person name="Carey S.B."/>
            <person name="Jenkins J."/>
            <person name="Shu S."/>
            <person name="Lovell J.T."/>
            <person name="Sreedasyam A."/>
            <person name="Maumus F."/>
            <person name="Tiley G.P."/>
            <person name="Fernandez-Pozo N."/>
            <person name="Barry K."/>
            <person name="Chen C."/>
            <person name="Wang M."/>
            <person name="Lipzen A."/>
            <person name="Daum C."/>
            <person name="Saski C.A."/>
            <person name="Payton A.C."/>
            <person name="Mcbreen J.C."/>
            <person name="Conrad R.E."/>
            <person name="Kollar L.M."/>
            <person name="Olsson S."/>
            <person name="Huttunen S."/>
            <person name="Landis J.B."/>
            <person name="Wickett N.J."/>
            <person name="Johnson M.G."/>
            <person name="Rensing S.A."/>
            <person name="Grimwood J."/>
            <person name="Schmutz J."/>
            <person name="Mcdaniel S.F."/>
        </authorList>
    </citation>
    <scope>NUCLEOTIDE SEQUENCE</scope>
    <source>
        <strain evidence="2">R40</strain>
    </source>
</reference>
<evidence type="ECO:0000313" key="2">
    <source>
        <dbReference type="EMBL" id="KAG0586079.1"/>
    </source>
</evidence>
<keyword evidence="1" id="KW-0472">Membrane</keyword>
<name>A0A8T0IST5_CERPU</name>
<dbReference type="EMBL" id="CM026422">
    <property type="protein sequence ID" value="KAG0586079.1"/>
    <property type="molecule type" value="Genomic_DNA"/>
</dbReference>
<gene>
    <name evidence="2" type="ORF">KC19_2G062300</name>
</gene>
<feature type="transmembrane region" description="Helical" evidence="1">
    <location>
        <begin position="40"/>
        <end position="60"/>
    </location>
</feature>
<keyword evidence="1" id="KW-1133">Transmembrane helix</keyword>
<protein>
    <submittedName>
        <fullName evidence="2">Uncharacterized protein</fullName>
    </submittedName>
</protein>
<evidence type="ECO:0000256" key="1">
    <source>
        <dbReference type="SAM" id="Phobius"/>
    </source>
</evidence>
<keyword evidence="3" id="KW-1185">Reference proteome</keyword>